<organism evidence="3 4">
    <name type="scientific">Dissostichus eleginoides</name>
    <name type="common">Patagonian toothfish</name>
    <name type="synonym">Dissostichus amissus</name>
    <dbReference type="NCBI Taxonomy" id="100907"/>
    <lineage>
        <taxon>Eukaryota</taxon>
        <taxon>Metazoa</taxon>
        <taxon>Chordata</taxon>
        <taxon>Craniata</taxon>
        <taxon>Vertebrata</taxon>
        <taxon>Euteleostomi</taxon>
        <taxon>Actinopterygii</taxon>
        <taxon>Neopterygii</taxon>
        <taxon>Teleostei</taxon>
        <taxon>Neoteleostei</taxon>
        <taxon>Acanthomorphata</taxon>
        <taxon>Eupercaria</taxon>
        <taxon>Perciformes</taxon>
        <taxon>Notothenioidei</taxon>
        <taxon>Nototheniidae</taxon>
        <taxon>Dissostichus</taxon>
    </lineage>
</organism>
<dbReference type="AlphaFoldDB" id="A0AAD9BRD4"/>
<comment type="caution">
    <text evidence="3">The sequence shown here is derived from an EMBL/GenBank/DDBJ whole genome shotgun (WGS) entry which is preliminary data.</text>
</comment>
<feature type="domain" description="Transposable element P transposase-like RNase H C-terminal" evidence="2">
    <location>
        <begin position="46"/>
        <end position="80"/>
    </location>
</feature>
<evidence type="ECO:0000313" key="4">
    <source>
        <dbReference type="Proteomes" id="UP001228049"/>
    </source>
</evidence>
<evidence type="ECO:0000259" key="2">
    <source>
        <dbReference type="Pfam" id="PF21789"/>
    </source>
</evidence>
<accession>A0AAD9BRD4</accession>
<gene>
    <name evidence="3" type="ORF">KUDE01_013395</name>
</gene>
<keyword evidence="1" id="KW-1133">Transmembrane helix</keyword>
<name>A0AAD9BRD4_DISEL</name>
<proteinExistence type="predicted"/>
<feature type="non-terminal residue" evidence="3">
    <location>
        <position position="1"/>
    </location>
</feature>
<protein>
    <submittedName>
        <fullName evidence="3">DNA transposase THAP9</fullName>
    </submittedName>
</protein>
<keyword evidence="1" id="KW-0812">Transmembrane</keyword>
<evidence type="ECO:0000313" key="3">
    <source>
        <dbReference type="EMBL" id="KAK1888715.1"/>
    </source>
</evidence>
<dbReference type="EMBL" id="JASDAP010000017">
    <property type="protein sequence ID" value="KAK1888715.1"/>
    <property type="molecule type" value="Genomic_DNA"/>
</dbReference>
<sequence>AYNPIATTTGQIKWRYLSVIGFVINIDTLMLMIPELLQVQRYVLTYRFSQDHLELLFNSIRASGGWNNNQSARQFQAIFRRLMVRCGVSPSETGNVAAQDHTVSLSAVEMSSAETAEEHPSPFANISAVVSDHSYLPTRFRWSGGKCAVLHRRICSPADSAKAVL</sequence>
<dbReference type="Pfam" id="PF21789">
    <property type="entry name" value="TNP-like_RNaseH_C"/>
    <property type="match status" value="1"/>
</dbReference>
<keyword evidence="1" id="KW-0472">Membrane</keyword>
<keyword evidence="4" id="KW-1185">Reference proteome</keyword>
<dbReference type="PANTHER" id="PTHR47577:SF2">
    <property type="entry name" value="THAP DOMAIN CONTAINING 9"/>
    <property type="match status" value="1"/>
</dbReference>
<dbReference type="PANTHER" id="PTHR47577">
    <property type="entry name" value="THAP DOMAIN-CONTAINING PROTEIN 6"/>
    <property type="match status" value="1"/>
</dbReference>
<dbReference type="InterPro" id="IPR048367">
    <property type="entry name" value="TNP-like_RNaseH_C"/>
</dbReference>
<reference evidence="3" key="1">
    <citation type="submission" date="2023-04" db="EMBL/GenBank/DDBJ databases">
        <title>Chromosome-level genome of Chaenocephalus aceratus.</title>
        <authorList>
            <person name="Park H."/>
        </authorList>
    </citation>
    <scope>NUCLEOTIDE SEQUENCE</scope>
    <source>
        <strain evidence="3">DE</strain>
        <tissue evidence="3">Muscle</tissue>
    </source>
</reference>
<evidence type="ECO:0000256" key="1">
    <source>
        <dbReference type="SAM" id="Phobius"/>
    </source>
</evidence>
<feature type="transmembrane region" description="Helical" evidence="1">
    <location>
        <begin position="16"/>
        <end position="37"/>
    </location>
</feature>
<dbReference type="Proteomes" id="UP001228049">
    <property type="component" value="Unassembled WGS sequence"/>
</dbReference>